<dbReference type="PANTHER" id="PTHR12131:SF1">
    <property type="entry name" value="ATP-DEPENDENT RNA HELICASE SUPV3L1, MITOCHONDRIAL-RELATED"/>
    <property type="match status" value="1"/>
</dbReference>
<evidence type="ECO:0000259" key="6">
    <source>
        <dbReference type="PROSITE" id="PS51192"/>
    </source>
</evidence>
<dbReference type="Pfam" id="PF00271">
    <property type="entry name" value="Helicase_C"/>
    <property type="match status" value="1"/>
</dbReference>
<dbReference type="EMBL" id="FWFF01000010">
    <property type="protein sequence ID" value="SLM97035.1"/>
    <property type="molecule type" value="Genomic_DNA"/>
</dbReference>
<dbReference type="Pfam" id="PF08148">
    <property type="entry name" value="DSHCT"/>
    <property type="match status" value="1"/>
</dbReference>
<evidence type="ECO:0000256" key="1">
    <source>
        <dbReference type="ARBA" id="ARBA00022741"/>
    </source>
</evidence>
<dbReference type="SUPFAM" id="SSF52540">
    <property type="entry name" value="P-loop containing nucleoside triphosphate hydrolases"/>
    <property type="match status" value="1"/>
</dbReference>
<dbReference type="GO" id="GO:0004386">
    <property type="term" value="F:helicase activity"/>
    <property type="evidence" value="ECO:0007669"/>
    <property type="project" value="UniProtKB-KW"/>
</dbReference>
<keyword evidence="9" id="KW-1185">Reference proteome</keyword>
<evidence type="ECO:0000256" key="2">
    <source>
        <dbReference type="ARBA" id="ARBA00022801"/>
    </source>
</evidence>
<dbReference type="Pfam" id="PF26090">
    <property type="entry name" value="SH3_HelY"/>
    <property type="match status" value="1"/>
</dbReference>
<dbReference type="CDD" id="cd18795">
    <property type="entry name" value="SF2_C_Ski2"/>
    <property type="match status" value="1"/>
</dbReference>
<dbReference type="Proteomes" id="UP000196581">
    <property type="component" value="Unassembled WGS sequence"/>
</dbReference>
<evidence type="ECO:0000256" key="4">
    <source>
        <dbReference type="ARBA" id="ARBA00022840"/>
    </source>
</evidence>
<evidence type="ECO:0000313" key="8">
    <source>
        <dbReference type="EMBL" id="SLM97035.1"/>
    </source>
</evidence>
<dbReference type="SMART" id="SM00382">
    <property type="entry name" value="AAA"/>
    <property type="match status" value="1"/>
</dbReference>
<keyword evidence="1" id="KW-0547">Nucleotide-binding</keyword>
<dbReference type="PROSITE" id="PS51192">
    <property type="entry name" value="HELICASE_ATP_BIND_1"/>
    <property type="match status" value="1"/>
</dbReference>
<keyword evidence="4" id="KW-0067">ATP-binding</keyword>
<keyword evidence="2" id="KW-0378">Hydrolase</keyword>
<dbReference type="SMART" id="SM00490">
    <property type="entry name" value="HELICc"/>
    <property type="match status" value="1"/>
</dbReference>
<dbReference type="PANTHER" id="PTHR12131">
    <property type="entry name" value="ATP-DEPENDENT RNA AND DNA HELICASE"/>
    <property type="match status" value="1"/>
</dbReference>
<feature type="domain" description="Helicase ATP-binding" evidence="6">
    <location>
        <begin position="27"/>
        <end position="184"/>
    </location>
</feature>
<dbReference type="InterPro" id="IPR011545">
    <property type="entry name" value="DEAD/DEAH_box_helicase_dom"/>
</dbReference>
<dbReference type="InterPro" id="IPR050699">
    <property type="entry name" value="RNA-DNA_Helicase"/>
</dbReference>
<dbReference type="GO" id="GO:0070478">
    <property type="term" value="P:nuclear-transcribed mRNA catabolic process, 3'-5' exonucleolytic nonsense-mediated decay"/>
    <property type="evidence" value="ECO:0007669"/>
    <property type="project" value="TreeGrafter"/>
</dbReference>
<dbReference type="GO" id="GO:0005524">
    <property type="term" value="F:ATP binding"/>
    <property type="evidence" value="ECO:0007669"/>
    <property type="project" value="UniProtKB-KW"/>
</dbReference>
<feature type="region of interest" description="Disordered" evidence="5">
    <location>
        <begin position="228"/>
        <end position="255"/>
    </location>
</feature>
<proteinExistence type="predicted"/>
<feature type="domain" description="Helicase C-terminal" evidence="7">
    <location>
        <begin position="285"/>
        <end position="460"/>
    </location>
</feature>
<dbReference type="AlphaFoldDB" id="A0A1X6XCU9"/>
<reference evidence="9" key="1">
    <citation type="submission" date="2017-02" db="EMBL/GenBank/DDBJ databases">
        <authorList>
            <person name="Dridi B."/>
        </authorList>
    </citation>
    <scope>NUCLEOTIDE SEQUENCE [LARGE SCALE GENOMIC DNA]</scope>
    <source>
        <strain evidence="9">B Co 03.10</strain>
    </source>
</reference>
<feature type="compositionally biased region" description="Basic residues" evidence="5">
    <location>
        <begin position="233"/>
        <end position="242"/>
    </location>
</feature>
<dbReference type="InterPro" id="IPR058621">
    <property type="entry name" value="SH3_HelY"/>
</dbReference>
<dbReference type="GO" id="GO:0003676">
    <property type="term" value="F:nucleic acid binding"/>
    <property type="evidence" value="ECO:0007669"/>
    <property type="project" value="InterPro"/>
</dbReference>
<dbReference type="PROSITE" id="PS51194">
    <property type="entry name" value="HELICASE_CTER"/>
    <property type="match status" value="1"/>
</dbReference>
<name>A0A1X6XCU9_9MICO</name>
<organism evidence="8 9">
    <name type="scientific">Brevibacterium yomogidense</name>
    <dbReference type="NCBI Taxonomy" id="946573"/>
    <lineage>
        <taxon>Bacteria</taxon>
        <taxon>Bacillati</taxon>
        <taxon>Actinomycetota</taxon>
        <taxon>Actinomycetes</taxon>
        <taxon>Micrococcales</taxon>
        <taxon>Brevibacteriaceae</taxon>
        <taxon>Brevibacterium</taxon>
    </lineage>
</organism>
<evidence type="ECO:0000256" key="5">
    <source>
        <dbReference type="SAM" id="MobiDB-lite"/>
    </source>
</evidence>
<sequence length="892" mass="98521">MSAEHDPLTAFEAGLGFPLDRFQRTACQDLEEDRSVLVAAPTGAGKTVVAQFAVALARHRGVRVFYTSPIKALSNQKFTEFSRDYGPENVGLLTGDTSINRDAPIVVMTTEVLRNMLYSGEALTDLGFVVLDEVHYLADRFRGPVWEEVIIHLPAHVRIVGLSATVSNADEFGAWLREVRGRLDVVVTEHRPVPLHNHMMVDGRIHRLFRAGSGTELEPDLVRAIRQHEKSHGRGQGNRRGRGGPPRRQARAPRASRIDILNRLREGSLLPAIFFIFSRNGCDEAVEQLLTRGVDLTDAADKRAIEARLDELVEQMPREDLGVLGFGTFSTGLLHGFAAHHAGMIPQFKELVEDLFAAGHLRAIFATETLALGINMPARTVVLEKLVKFNGEAHVQITPGEYTQLTGRAGRRGIDTEGHALVVWQPGVDVADIGALASKRTYALRSQFVPTYNMAANLLARMDRDSAGSVLETSFAQFQADTGVVGLAKKLRRNEEAVAGYRSSMACDRGDFAEYAQLRRAVSVEEKRQRRTRSKFRQREVMESLGLLRVGDAITLPSKRSLGACVVIAPMQRRDADTRLPSVLTEEGRVWHLRPHEVTEPAVKLGRVKFPKKFNHRVVEQRRRLGEVLVDALADGRVKDPTTAMAEALESGKKDRPQSPDAARIEQLRDEIRTHPCHSCPDRENHARWAERAEKLEAESASLRAKIEGRTTSIAMVFDRVCDVLTSVGFLPDSRILRRIYGERDLVTALAVRGGVFDSLSEPEIASLASGLVYSARQTETFGVPRMPTASLDAAVLDVHGLWRTVTELERSARLSDTPEPDFGIGRLVYNWTEGASLANTLKGSGIAAGDFVRWAKQTLDILGQIADVSEPATAVRVRRAAESIRRGVVAD</sequence>
<dbReference type="InterPro" id="IPR027417">
    <property type="entry name" value="P-loop_NTPase"/>
</dbReference>
<keyword evidence="3 8" id="KW-0347">Helicase</keyword>
<dbReference type="GO" id="GO:0016787">
    <property type="term" value="F:hydrolase activity"/>
    <property type="evidence" value="ECO:0007669"/>
    <property type="project" value="UniProtKB-KW"/>
</dbReference>
<evidence type="ECO:0000313" key="9">
    <source>
        <dbReference type="Proteomes" id="UP000196581"/>
    </source>
</evidence>
<dbReference type="InterPro" id="IPR014001">
    <property type="entry name" value="Helicase_ATP-bd"/>
</dbReference>
<gene>
    <name evidence="8" type="ORF">FM105_06630</name>
</gene>
<dbReference type="SMART" id="SM01142">
    <property type="entry name" value="DSHCT"/>
    <property type="match status" value="1"/>
</dbReference>
<dbReference type="InterPro" id="IPR012961">
    <property type="entry name" value="Ski2/MTR4_C"/>
</dbReference>
<evidence type="ECO:0000259" key="7">
    <source>
        <dbReference type="PROSITE" id="PS51194"/>
    </source>
</evidence>
<dbReference type="SMART" id="SM00487">
    <property type="entry name" value="DEXDc"/>
    <property type="match status" value="1"/>
</dbReference>
<dbReference type="RefSeq" id="WP_087006521.1">
    <property type="nucleotide sequence ID" value="NZ_FWFF01000010.1"/>
</dbReference>
<dbReference type="GO" id="GO:0055087">
    <property type="term" value="C:Ski complex"/>
    <property type="evidence" value="ECO:0007669"/>
    <property type="project" value="TreeGrafter"/>
</dbReference>
<dbReference type="InterPro" id="IPR001650">
    <property type="entry name" value="Helicase_C-like"/>
</dbReference>
<dbReference type="Gene3D" id="1.10.3380.30">
    <property type="match status" value="1"/>
</dbReference>
<protein>
    <submittedName>
        <fullName evidence="8">Putative helicase</fullName>
    </submittedName>
</protein>
<dbReference type="InterPro" id="IPR003593">
    <property type="entry name" value="AAA+_ATPase"/>
</dbReference>
<dbReference type="Gene3D" id="3.40.50.300">
    <property type="entry name" value="P-loop containing nucleotide triphosphate hydrolases"/>
    <property type="match status" value="2"/>
</dbReference>
<accession>A0A1X6XCU9</accession>
<evidence type="ECO:0000256" key="3">
    <source>
        <dbReference type="ARBA" id="ARBA00022806"/>
    </source>
</evidence>
<dbReference type="Pfam" id="PF00270">
    <property type="entry name" value="DEAD"/>
    <property type="match status" value="1"/>
</dbReference>